<evidence type="ECO:0000313" key="9">
    <source>
        <dbReference type="EMBL" id="CAL4073138.1"/>
    </source>
</evidence>
<dbReference type="InterPro" id="IPR008913">
    <property type="entry name" value="Znf_CHY"/>
</dbReference>
<dbReference type="Pfam" id="PF05495">
    <property type="entry name" value="zf-CHY"/>
    <property type="match status" value="1"/>
</dbReference>
<dbReference type="PROSITE" id="PS51270">
    <property type="entry name" value="ZF_CTCHY"/>
    <property type="match status" value="1"/>
</dbReference>
<evidence type="ECO:0000313" key="10">
    <source>
        <dbReference type="Proteomes" id="UP001497623"/>
    </source>
</evidence>
<dbReference type="InterPro" id="IPR039512">
    <property type="entry name" value="RCHY1_zinc-ribbon"/>
</dbReference>
<dbReference type="SUPFAM" id="SSF57850">
    <property type="entry name" value="RING/U-box"/>
    <property type="match status" value="1"/>
</dbReference>
<protein>
    <recommendedName>
        <fullName evidence="11">RING finger and CHY zinc finger domain-containing protein 1</fullName>
    </recommendedName>
</protein>
<dbReference type="Proteomes" id="UP001497623">
    <property type="component" value="Unassembled WGS sequence"/>
</dbReference>
<evidence type="ECO:0000259" key="6">
    <source>
        <dbReference type="PROSITE" id="PS50089"/>
    </source>
</evidence>
<keyword evidence="1" id="KW-0479">Metal-binding</keyword>
<dbReference type="InterPro" id="IPR037274">
    <property type="entry name" value="Znf_CHY_sf"/>
</dbReference>
<dbReference type="PANTHER" id="PTHR21319:SF53">
    <property type="entry name" value="RING FINGER AND CHY ZINC FINGER DOMAIN-CONTAINING PROTEIN 1"/>
    <property type="match status" value="1"/>
</dbReference>
<dbReference type="PANTHER" id="PTHR21319">
    <property type="entry name" value="RING FINGER AND CHY ZINC FINGER DOMAIN-CONTAINING PROTEIN 1"/>
    <property type="match status" value="1"/>
</dbReference>
<feature type="compositionally biased region" description="Acidic residues" evidence="5">
    <location>
        <begin position="309"/>
        <end position="318"/>
    </location>
</feature>
<dbReference type="EMBL" id="CAXKWB010004279">
    <property type="protein sequence ID" value="CAL4073138.1"/>
    <property type="molecule type" value="Genomic_DNA"/>
</dbReference>
<evidence type="ECO:0000256" key="3">
    <source>
        <dbReference type="ARBA" id="ARBA00022833"/>
    </source>
</evidence>
<dbReference type="GO" id="GO:0005634">
    <property type="term" value="C:nucleus"/>
    <property type="evidence" value="ECO:0007669"/>
    <property type="project" value="TreeGrafter"/>
</dbReference>
<dbReference type="SUPFAM" id="SSF161245">
    <property type="entry name" value="Zinc hairpin stack"/>
    <property type="match status" value="1"/>
</dbReference>
<dbReference type="SUPFAM" id="SSF161219">
    <property type="entry name" value="CHY zinc finger-like"/>
    <property type="match status" value="1"/>
</dbReference>
<dbReference type="InterPro" id="IPR001841">
    <property type="entry name" value="Znf_RING"/>
</dbReference>
<evidence type="ECO:0000256" key="2">
    <source>
        <dbReference type="ARBA" id="ARBA00022771"/>
    </source>
</evidence>
<evidence type="ECO:0000256" key="1">
    <source>
        <dbReference type="ARBA" id="ARBA00022723"/>
    </source>
</evidence>
<keyword evidence="3" id="KW-0862">Zinc</keyword>
<feature type="compositionally biased region" description="Acidic residues" evidence="5">
    <location>
        <begin position="272"/>
        <end position="285"/>
    </location>
</feature>
<evidence type="ECO:0008006" key="11">
    <source>
        <dbReference type="Google" id="ProtNLM"/>
    </source>
</evidence>
<sequence>TFVMADGGESHTPTGENTTAPEEATGCKHYKRRCKLISPCCRNNYICRFCHDEAEDHTLDRPSITEIECLSCSERQQLGKICKSCSITFGYYVCLKCKLFDDTDKKQYHCEGCGLCRVGGRDNFFHCTICEMCLPNGIADSHKCIEKVSRGNCPLCLEDIHTSRTVSHVPPCGHLIHRPCFQDLIKAGFYACPTCGVSMVKMEELWSSLDQEIERTPMPTAYAKLFCNALCKDCHKEELTEFHILGLKCHSCGSYNTVRSKGGLFKKKDADEGGGLEEADVEEADTNSPTTSSFGAEGVSEENYGAEGFSEDSEASET</sequence>
<dbReference type="CDD" id="cd16464">
    <property type="entry name" value="RING-H2_Pirh2-like"/>
    <property type="match status" value="1"/>
</dbReference>
<feature type="domain" description="RING-type" evidence="6">
    <location>
        <begin position="153"/>
        <end position="195"/>
    </location>
</feature>
<dbReference type="PROSITE" id="PS50089">
    <property type="entry name" value="ZF_RING_2"/>
    <property type="match status" value="1"/>
</dbReference>
<organism evidence="9 10">
    <name type="scientific">Meganyctiphanes norvegica</name>
    <name type="common">Northern krill</name>
    <name type="synonym">Thysanopoda norvegica</name>
    <dbReference type="NCBI Taxonomy" id="48144"/>
    <lineage>
        <taxon>Eukaryota</taxon>
        <taxon>Metazoa</taxon>
        <taxon>Ecdysozoa</taxon>
        <taxon>Arthropoda</taxon>
        <taxon>Crustacea</taxon>
        <taxon>Multicrustacea</taxon>
        <taxon>Malacostraca</taxon>
        <taxon>Eumalacostraca</taxon>
        <taxon>Eucarida</taxon>
        <taxon>Euphausiacea</taxon>
        <taxon>Euphausiidae</taxon>
        <taxon>Meganyctiphanes</taxon>
    </lineage>
</organism>
<evidence type="ECO:0000256" key="5">
    <source>
        <dbReference type="SAM" id="MobiDB-lite"/>
    </source>
</evidence>
<proteinExistence type="predicted"/>
<dbReference type="Gene3D" id="3.30.40.10">
    <property type="entry name" value="Zinc/RING finger domain, C3HC4 (zinc finger)"/>
    <property type="match status" value="1"/>
</dbReference>
<keyword evidence="2 4" id="KW-0863">Zinc-finger</keyword>
<evidence type="ECO:0000259" key="7">
    <source>
        <dbReference type="PROSITE" id="PS51266"/>
    </source>
</evidence>
<dbReference type="GO" id="GO:0016567">
    <property type="term" value="P:protein ubiquitination"/>
    <property type="evidence" value="ECO:0007669"/>
    <property type="project" value="TreeGrafter"/>
</dbReference>
<dbReference type="GO" id="GO:0006511">
    <property type="term" value="P:ubiquitin-dependent protein catabolic process"/>
    <property type="evidence" value="ECO:0007669"/>
    <property type="project" value="TreeGrafter"/>
</dbReference>
<reference evidence="9 10" key="1">
    <citation type="submission" date="2024-05" db="EMBL/GenBank/DDBJ databases">
        <authorList>
            <person name="Wallberg A."/>
        </authorList>
    </citation>
    <scope>NUCLEOTIDE SEQUENCE [LARGE SCALE GENOMIC DNA]</scope>
</reference>
<dbReference type="InterPro" id="IPR037275">
    <property type="entry name" value="Znf_CTCHY_sf"/>
</dbReference>
<name>A0AAV2Q887_MEGNR</name>
<keyword evidence="10" id="KW-1185">Reference proteome</keyword>
<evidence type="ECO:0000259" key="8">
    <source>
        <dbReference type="PROSITE" id="PS51270"/>
    </source>
</evidence>
<dbReference type="GO" id="GO:0061630">
    <property type="term" value="F:ubiquitin protein ligase activity"/>
    <property type="evidence" value="ECO:0007669"/>
    <property type="project" value="TreeGrafter"/>
</dbReference>
<feature type="non-terminal residue" evidence="9">
    <location>
        <position position="1"/>
    </location>
</feature>
<dbReference type="InterPro" id="IPR017921">
    <property type="entry name" value="Znf_CTCHY"/>
</dbReference>
<feature type="region of interest" description="Disordered" evidence="5">
    <location>
        <begin position="267"/>
        <end position="318"/>
    </location>
</feature>
<comment type="caution">
    <text evidence="9">The sequence shown here is derived from an EMBL/GenBank/DDBJ whole genome shotgun (WGS) entry which is preliminary data.</text>
</comment>
<accession>A0AAV2Q887</accession>
<gene>
    <name evidence="9" type="ORF">MNOR_LOCUS9031</name>
</gene>
<feature type="domain" description="CHY-type" evidence="7">
    <location>
        <begin position="20"/>
        <end position="87"/>
    </location>
</feature>
<dbReference type="InterPro" id="IPR013083">
    <property type="entry name" value="Znf_RING/FYVE/PHD"/>
</dbReference>
<feature type="region of interest" description="Disordered" evidence="5">
    <location>
        <begin position="1"/>
        <end position="20"/>
    </location>
</feature>
<dbReference type="Pfam" id="PF13639">
    <property type="entry name" value="zf-RING_2"/>
    <property type="match status" value="1"/>
</dbReference>
<dbReference type="SMART" id="SM00184">
    <property type="entry name" value="RING"/>
    <property type="match status" value="1"/>
</dbReference>
<dbReference type="PROSITE" id="PS51266">
    <property type="entry name" value="ZF_CHY"/>
    <property type="match status" value="1"/>
</dbReference>
<evidence type="ECO:0000256" key="4">
    <source>
        <dbReference type="PROSITE-ProRule" id="PRU00601"/>
    </source>
</evidence>
<dbReference type="Pfam" id="PF14599">
    <property type="entry name" value="zinc_ribbon_6"/>
    <property type="match status" value="1"/>
</dbReference>
<dbReference type="GO" id="GO:0008270">
    <property type="term" value="F:zinc ion binding"/>
    <property type="evidence" value="ECO:0007669"/>
    <property type="project" value="UniProtKB-KW"/>
</dbReference>
<feature type="domain" description="CTCHY-type" evidence="8">
    <location>
        <begin position="89"/>
        <end position="152"/>
    </location>
</feature>
<dbReference type="Gene3D" id="2.20.28.10">
    <property type="match status" value="1"/>
</dbReference>
<dbReference type="AlphaFoldDB" id="A0AAV2Q887"/>
<feature type="compositionally biased region" description="Polar residues" evidence="5">
    <location>
        <begin position="11"/>
        <end position="20"/>
    </location>
</feature>